<dbReference type="STRING" id="42155.A0A0R3QAI3"/>
<evidence type="ECO:0000313" key="5">
    <source>
        <dbReference type="WBParaSite" id="BTMF_0000335201-mRNA-1"/>
    </source>
</evidence>
<dbReference type="InterPro" id="IPR020616">
    <property type="entry name" value="Thiolase_N"/>
</dbReference>
<dbReference type="EMBL" id="UZAG01002256">
    <property type="protein sequence ID" value="VDO13061.1"/>
    <property type="molecule type" value="Genomic_DNA"/>
</dbReference>
<accession>A0A0R3QAI3</accession>
<evidence type="ECO:0000259" key="2">
    <source>
        <dbReference type="Pfam" id="PF00108"/>
    </source>
</evidence>
<evidence type="ECO:0000313" key="3">
    <source>
        <dbReference type="EMBL" id="VDO13061.1"/>
    </source>
</evidence>
<proteinExistence type="inferred from homology"/>
<dbReference type="PANTHER" id="PTHR42870">
    <property type="entry name" value="ACETYL-COA C-ACETYLTRANSFERASE"/>
    <property type="match status" value="1"/>
</dbReference>
<protein>
    <submittedName>
        <fullName evidence="5">Thiolase_N domain-containing protein</fullName>
    </submittedName>
</protein>
<dbReference type="PROSITE" id="PS00166">
    <property type="entry name" value="ENOYL_COA_HYDRATASE"/>
    <property type="match status" value="1"/>
</dbReference>
<dbReference type="CDD" id="cd00829">
    <property type="entry name" value="SCP-x_thiolase"/>
    <property type="match status" value="1"/>
</dbReference>
<dbReference type="AlphaFoldDB" id="A0A0R3QAI3"/>
<dbReference type="Pfam" id="PF00378">
    <property type="entry name" value="ECH_1"/>
    <property type="match status" value="1"/>
</dbReference>
<dbReference type="Gene3D" id="3.90.226.10">
    <property type="entry name" value="2-enoyl-CoA Hydratase, Chain A, domain 1"/>
    <property type="match status" value="1"/>
</dbReference>
<dbReference type="InterPro" id="IPR016039">
    <property type="entry name" value="Thiolase-like"/>
</dbReference>
<dbReference type="SUPFAM" id="SSF53901">
    <property type="entry name" value="Thiolase-like"/>
    <property type="match status" value="2"/>
</dbReference>
<dbReference type="GO" id="GO:0016747">
    <property type="term" value="F:acyltransferase activity, transferring groups other than amino-acyl groups"/>
    <property type="evidence" value="ECO:0007669"/>
    <property type="project" value="InterPro"/>
</dbReference>
<feature type="domain" description="Thiolase N-terminal" evidence="2">
    <location>
        <begin position="246"/>
        <end position="446"/>
    </location>
</feature>
<evidence type="ECO:0000313" key="4">
    <source>
        <dbReference type="Proteomes" id="UP000280834"/>
    </source>
</evidence>
<dbReference type="WBParaSite" id="BTMF_0000335201-mRNA-1">
    <property type="protein sequence ID" value="BTMF_0000335201-mRNA-1"/>
    <property type="gene ID" value="BTMF_0000335201"/>
</dbReference>
<dbReference type="InterPro" id="IPR001753">
    <property type="entry name" value="Enoyl-CoA_hydra/iso"/>
</dbReference>
<dbReference type="Pfam" id="PF00108">
    <property type="entry name" value="Thiolase_N"/>
    <property type="match status" value="1"/>
</dbReference>
<organism evidence="5">
    <name type="scientific">Brugia timori</name>
    <dbReference type="NCBI Taxonomy" id="42155"/>
    <lineage>
        <taxon>Eukaryota</taxon>
        <taxon>Metazoa</taxon>
        <taxon>Ecdysozoa</taxon>
        <taxon>Nematoda</taxon>
        <taxon>Chromadorea</taxon>
        <taxon>Rhabditida</taxon>
        <taxon>Spirurina</taxon>
        <taxon>Spiruromorpha</taxon>
        <taxon>Filarioidea</taxon>
        <taxon>Onchocercidae</taxon>
        <taxon>Brugia</taxon>
    </lineage>
</organism>
<sequence>MNALSDALCDELADAIGRIERDRDVRVAVLTGAGRAFCAGADLKGVFEGGTAAPDDEDPLNAFLDRIAGMIDRLRVLPKPTIAALNGLTMAGGLELAMACDLIIAAEGARIGDAHANFGVFPGAGGAAVLPRRIGPTAAKYLLFTGDTLPAAELVPLGLVNRVVPDAELAAEVDKLATRIASKSPLVLRRMKQAVADGLDQPQATALRLERLVLDAHRHSHDIREGVAAFVGKRKPDTAALPPAYVAGVGMTPTGKFLDRSIKQLTADAVTAALADAGLAVADIQAAYFSNATQGVLEGQTMVRGQIALRPLGIEGIPVYNLENACASASSAFNLAVQAVRSGEVEVALAVGAEKMFCTDKAKMFSVFDGAWDLQDIEGNKTTLLAMGRGIEPPDGSTSKAPYSLFMDIYAAFGRFHMREFGTTQRQFAAVAAKNHGHSAHNPLAQYRNTYTVEQVLAAPPITYPLTLPMCAPISDGAAAAIVCSEAALARLADRRRAVRVLASVVATGTTRKPEDVGGHITAKASRLAYERAGVGPQDIS</sequence>
<name>A0A0R3QAI3_9BILA</name>
<keyword evidence="4" id="KW-1185">Reference proteome</keyword>
<dbReference type="InterPro" id="IPR029045">
    <property type="entry name" value="ClpP/crotonase-like_dom_sf"/>
</dbReference>
<dbReference type="Proteomes" id="UP000280834">
    <property type="component" value="Unassembled WGS sequence"/>
</dbReference>
<dbReference type="Gene3D" id="3.40.47.10">
    <property type="match status" value="1"/>
</dbReference>
<reference evidence="3 4" key="2">
    <citation type="submission" date="2018-11" db="EMBL/GenBank/DDBJ databases">
        <authorList>
            <consortium name="Pathogen Informatics"/>
        </authorList>
    </citation>
    <scope>NUCLEOTIDE SEQUENCE [LARGE SCALE GENOMIC DNA]</scope>
</reference>
<reference evidence="5" key="1">
    <citation type="submission" date="2017-02" db="UniProtKB">
        <authorList>
            <consortium name="WormBaseParasite"/>
        </authorList>
    </citation>
    <scope>IDENTIFICATION</scope>
</reference>
<dbReference type="InterPro" id="IPR018376">
    <property type="entry name" value="Enoyl-CoA_hyd/isom_CS"/>
</dbReference>
<dbReference type="CDD" id="cd06558">
    <property type="entry name" value="crotonase-like"/>
    <property type="match status" value="1"/>
</dbReference>
<gene>
    <name evidence="3" type="ORF">BTMF_LOCUS2665</name>
</gene>
<comment type="similarity">
    <text evidence="1">Belongs to the enoyl-CoA hydratase/isomerase family.</text>
</comment>
<dbReference type="PANTHER" id="PTHR42870:SF1">
    <property type="entry name" value="NON-SPECIFIC LIPID-TRANSFER PROTEIN-LIKE 2"/>
    <property type="match status" value="1"/>
</dbReference>
<dbReference type="SUPFAM" id="SSF52096">
    <property type="entry name" value="ClpP/crotonase"/>
    <property type="match status" value="1"/>
</dbReference>
<evidence type="ECO:0000256" key="1">
    <source>
        <dbReference type="RuleBase" id="RU003707"/>
    </source>
</evidence>